<accession>A0A328VJJ0</accession>
<dbReference type="RefSeq" id="WP_112429103.1">
    <property type="nucleotide sequence ID" value="NZ_MCIF01000002.1"/>
</dbReference>
<reference evidence="2 3" key="1">
    <citation type="submission" date="2016-08" db="EMBL/GenBank/DDBJ databases">
        <title>Analysis of Carbohydrate Active Enzymes in Thermogemmatispora T81 Reveals Carbohydrate Degradation Ability.</title>
        <authorList>
            <person name="Tomazini A."/>
            <person name="Lal S."/>
            <person name="Stott M."/>
            <person name="Henrissat B."/>
            <person name="Polikarpov I."/>
            <person name="Sparling R."/>
            <person name="Levin D.B."/>
        </authorList>
    </citation>
    <scope>NUCLEOTIDE SEQUENCE [LARGE SCALE GENOMIC DNA]</scope>
    <source>
        <strain evidence="2 3">T81</strain>
    </source>
</reference>
<proteinExistence type="predicted"/>
<evidence type="ECO:0000256" key="1">
    <source>
        <dbReference type="SAM" id="MobiDB-lite"/>
    </source>
</evidence>
<protein>
    <submittedName>
        <fullName evidence="2">Uncharacterized protein</fullName>
    </submittedName>
</protein>
<gene>
    <name evidence="2" type="ORF">A4R35_10375</name>
</gene>
<evidence type="ECO:0000313" key="3">
    <source>
        <dbReference type="Proteomes" id="UP000248706"/>
    </source>
</evidence>
<evidence type="ECO:0000313" key="2">
    <source>
        <dbReference type="EMBL" id="RAQ95940.1"/>
    </source>
</evidence>
<comment type="caution">
    <text evidence="2">The sequence shown here is derived from an EMBL/GenBank/DDBJ whole genome shotgun (WGS) entry which is preliminary data.</text>
</comment>
<dbReference type="EMBL" id="MCIF01000002">
    <property type="protein sequence ID" value="RAQ95940.1"/>
    <property type="molecule type" value="Genomic_DNA"/>
</dbReference>
<name>A0A328VJJ0_9CHLR</name>
<sequence>MSEQLPRQHHRRDQVPPGIVEHTALPRIGVEPSRKRRPSAVGELEYTAFVHGYVAGEPFWDEQQGREVSPLFLLSLVGAPGDSALLRGIFSALVHMPPGPVTIKGIGSVILAHQVAPLKDQGPWHWTYSQVGLGDLGLHALVECPALTLLEPRSAQQPASNLGVSDKAISPAISCRPFLLLVPPDQQAEVAYLHRLDRRVPWPLHERWAAWLWQAAQRRQWVTPLTVRWFFPQASGEAEAAFADQLPAEPPPQPIFTSAWLCQAEAAGVLADIQEGLHAGVLDRLTDI</sequence>
<feature type="region of interest" description="Disordered" evidence="1">
    <location>
        <begin position="1"/>
        <end position="20"/>
    </location>
</feature>
<organism evidence="2 3">
    <name type="scientific">Thermogemmatispora tikiterensis</name>
    <dbReference type="NCBI Taxonomy" id="1825093"/>
    <lineage>
        <taxon>Bacteria</taxon>
        <taxon>Bacillati</taxon>
        <taxon>Chloroflexota</taxon>
        <taxon>Ktedonobacteria</taxon>
        <taxon>Thermogemmatisporales</taxon>
        <taxon>Thermogemmatisporaceae</taxon>
        <taxon>Thermogemmatispora</taxon>
    </lineage>
</organism>
<dbReference type="Proteomes" id="UP000248706">
    <property type="component" value="Unassembled WGS sequence"/>
</dbReference>
<dbReference type="AlphaFoldDB" id="A0A328VJJ0"/>
<keyword evidence="3" id="KW-1185">Reference proteome</keyword>